<accession>A0A0G1UFA9</accession>
<organism evidence="6 7">
    <name type="scientific">Candidatus Amesbacteria bacterium GW2011_GWA2_47_11</name>
    <dbReference type="NCBI Taxonomy" id="1618357"/>
    <lineage>
        <taxon>Bacteria</taxon>
        <taxon>Candidatus Amesiibacteriota</taxon>
    </lineage>
</organism>
<dbReference type="GO" id="GO:0022627">
    <property type="term" value="C:cytosolic small ribosomal subunit"/>
    <property type="evidence" value="ECO:0007669"/>
    <property type="project" value="TreeGrafter"/>
</dbReference>
<comment type="similarity">
    <text evidence="1 4 5">Belongs to the bacterial ribosomal protein bS18 family.</text>
</comment>
<evidence type="ECO:0000313" key="7">
    <source>
        <dbReference type="Proteomes" id="UP000034607"/>
    </source>
</evidence>
<keyword evidence="4" id="KW-0694">RNA-binding</keyword>
<comment type="caution">
    <text evidence="6">The sequence shown here is derived from an EMBL/GenBank/DDBJ whole genome shotgun (WGS) entry which is preliminary data.</text>
</comment>
<dbReference type="PRINTS" id="PR00974">
    <property type="entry name" value="RIBOSOMALS18"/>
</dbReference>
<dbReference type="Proteomes" id="UP000034607">
    <property type="component" value="Unassembled WGS sequence"/>
</dbReference>
<dbReference type="Gene3D" id="4.10.640.10">
    <property type="entry name" value="Ribosomal protein S18"/>
    <property type="match status" value="1"/>
</dbReference>
<proteinExistence type="inferred from homology"/>
<evidence type="ECO:0000256" key="1">
    <source>
        <dbReference type="ARBA" id="ARBA00005589"/>
    </source>
</evidence>
<dbReference type="GO" id="GO:0006412">
    <property type="term" value="P:translation"/>
    <property type="evidence" value="ECO:0007669"/>
    <property type="project" value="UniProtKB-UniRule"/>
</dbReference>
<dbReference type="GO" id="GO:0003735">
    <property type="term" value="F:structural constituent of ribosome"/>
    <property type="evidence" value="ECO:0007669"/>
    <property type="project" value="InterPro"/>
</dbReference>
<evidence type="ECO:0000256" key="3">
    <source>
        <dbReference type="ARBA" id="ARBA00023274"/>
    </source>
</evidence>
<dbReference type="AlphaFoldDB" id="A0A0G1UFA9"/>
<keyword evidence="2 4" id="KW-0689">Ribosomal protein</keyword>
<dbReference type="PANTHER" id="PTHR13479:SF40">
    <property type="entry name" value="SMALL RIBOSOMAL SUBUNIT PROTEIN BS18M"/>
    <property type="match status" value="1"/>
</dbReference>
<sequence>MLPVKRKIRVPKNCQFCKERVRLHFTEVATLSRYISDRGRIIGRDRSGVCAKHQRGLSIAVKRARHLALLPFVSGL</sequence>
<evidence type="ECO:0000256" key="4">
    <source>
        <dbReference type="HAMAP-Rule" id="MF_00270"/>
    </source>
</evidence>
<keyword evidence="3 4" id="KW-0687">Ribonucleoprotein</keyword>
<name>A0A0G1UFA9_9BACT</name>
<dbReference type="NCBIfam" id="TIGR00165">
    <property type="entry name" value="S18"/>
    <property type="match status" value="1"/>
</dbReference>
<evidence type="ECO:0000256" key="5">
    <source>
        <dbReference type="RuleBase" id="RU003910"/>
    </source>
</evidence>
<reference evidence="6 7" key="1">
    <citation type="journal article" date="2015" name="Nature">
        <title>rRNA introns, odd ribosomes, and small enigmatic genomes across a large radiation of phyla.</title>
        <authorList>
            <person name="Brown C.T."/>
            <person name="Hug L.A."/>
            <person name="Thomas B.C."/>
            <person name="Sharon I."/>
            <person name="Castelle C.J."/>
            <person name="Singh A."/>
            <person name="Wilkins M.J."/>
            <person name="Williams K.H."/>
            <person name="Banfield J.F."/>
        </authorList>
    </citation>
    <scope>NUCLEOTIDE SEQUENCE [LARGE SCALE GENOMIC DNA]</scope>
</reference>
<comment type="function">
    <text evidence="4">Binds as a heterodimer with protein bS6 to the central domain of the 16S rRNA, where it helps stabilize the platform of the 30S subunit.</text>
</comment>
<protein>
    <recommendedName>
        <fullName evidence="4">Small ribosomal subunit protein bS18</fullName>
    </recommendedName>
</protein>
<dbReference type="GO" id="GO:0070181">
    <property type="term" value="F:small ribosomal subunit rRNA binding"/>
    <property type="evidence" value="ECO:0007669"/>
    <property type="project" value="TreeGrafter"/>
</dbReference>
<dbReference type="EMBL" id="LCNM01000009">
    <property type="protein sequence ID" value="KKU56405.1"/>
    <property type="molecule type" value="Genomic_DNA"/>
</dbReference>
<keyword evidence="4" id="KW-0699">rRNA-binding</keyword>
<dbReference type="HAMAP" id="MF_00270">
    <property type="entry name" value="Ribosomal_bS18"/>
    <property type="match status" value="1"/>
</dbReference>
<gene>
    <name evidence="4" type="primary">rpsR</name>
    <name evidence="6" type="ORF">UX78_C0009G0017</name>
</gene>
<dbReference type="PANTHER" id="PTHR13479">
    <property type="entry name" value="30S RIBOSOMAL PROTEIN S18"/>
    <property type="match status" value="1"/>
</dbReference>
<dbReference type="SUPFAM" id="SSF46911">
    <property type="entry name" value="Ribosomal protein S18"/>
    <property type="match status" value="1"/>
</dbReference>
<dbReference type="InterPro" id="IPR001648">
    <property type="entry name" value="Ribosomal_bS18"/>
</dbReference>
<comment type="subunit">
    <text evidence="4">Part of the 30S ribosomal subunit. Forms a tight heterodimer with protein bS6.</text>
</comment>
<dbReference type="InterPro" id="IPR036870">
    <property type="entry name" value="Ribosomal_bS18_sf"/>
</dbReference>
<evidence type="ECO:0000313" key="6">
    <source>
        <dbReference type="EMBL" id="KKU56405.1"/>
    </source>
</evidence>
<dbReference type="Pfam" id="PF01084">
    <property type="entry name" value="Ribosomal_S18"/>
    <property type="match status" value="1"/>
</dbReference>
<evidence type="ECO:0000256" key="2">
    <source>
        <dbReference type="ARBA" id="ARBA00022980"/>
    </source>
</evidence>